<dbReference type="Proteomes" id="UP001057402">
    <property type="component" value="Chromosome 11"/>
</dbReference>
<evidence type="ECO:0000313" key="1">
    <source>
        <dbReference type="EMBL" id="KAI4310386.1"/>
    </source>
</evidence>
<comment type="caution">
    <text evidence="1">The sequence shown here is derived from an EMBL/GenBank/DDBJ whole genome shotgun (WGS) entry which is preliminary data.</text>
</comment>
<dbReference type="EMBL" id="CM042890">
    <property type="protein sequence ID" value="KAI4310386.1"/>
    <property type="molecule type" value="Genomic_DNA"/>
</dbReference>
<evidence type="ECO:0000313" key="2">
    <source>
        <dbReference type="Proteomes" id="UP001057402"/>
    </source>
</evidence>
<organism evidence="1 2">
    <name type="scientific">Melastoma candidum</name>
    <dbReference type="NCBI Taxonomy" id="119954"/>
    <lineage>
        <taxon>Eukaryota</taxon>
        <taxon>Viridiplantae</taxon>
        <taxon>Streptophyta</taxon>
        <taxon>Embryophyta</taxon>
        <taxon>Tracheophyta</taxon>
        <taxon>Spermatophyta</taxon>
        <taxon>Magnoliopsida</taxon>
        <taxon>eudicotyledons</taxon>
        <taxon>Gunneridae</taxon>
        <taxon>Pentapetalae</taxon>
        <taxon>rosids</taxon>
        <taxon>malvids</taxon>
        <taxon>Myrtales</taxon>
        <taxon>Melastomataceae</taxon>
        <taxon>Melastomatoideae</taxon>
        <taxon>Melastomateae</taxon>
        <taxon>Melastoma</taxon>
    </lineage>
</organism>
<sequence length="131" mass="14984">MLRGLETCKHGLEEGIRRIREDNEGLYVANASFLISEGKLRVGLSSLNVMNGKLEIEYDVHATQSMTLEREIHRLREETKGLNKCYQELPSQTESVSLNSKDLVTAVKDLQTENLKLKEIDKVINTNRKLR</sequence>
<proteinExistence type="predicted"/>
<keyword evidence="2" id="KW-1185">Reference proteome</keyword>
<gene>
    <name evidence="1" type="ORF">MLD38_035368</name>
</gene>
<protein>
    <submittedName>
        <fullName evidence="1">Uncharacterized protein</fullName>
    </submittedName>
</protein>
<reference evidence="2" key="1">
    <citation type="journal article" date="2023" name="Front. Plant Sci.">
        <title>Chromosomal-level genome assembly of Melastoma candidum provides insights into trichome evolution.</title>
        <authorList>
            <person name="Zhong Y."/>
            <person name="Wu W."/>
            <person name="Sun C."/>
            <person name="Zou P."/>
            <person name="Liu Y."/>
            <person name="Dai S."/>
            <person name="Zhou R."/>
        </authorList>
    </citation>
    <scope>NUCLEOTIDE SEQUENCE [LARGE SCALE GENOMIC DNA]</scope>
</reference>
<name>A0ACB9LGP0_9MYRT</name>
<accession>A0ACB9LGP0</accession>